<organism evidence="1 2">
    <name type="scientific">Nocardioides phosphati</name>
    <dbReference type="NCBI Taxonomy" id="1867775"/>
    <lineage>
        <taxon>Bacteria</taxon>
        <taxon>Bacillati</taxon>
        <taxon>Actinomycetota</taxon>
        <taxon>Actinomycetes</taxon>
        <taxon>Propionibacteriales</taxon>
        <taxon>Nocardioidaceae</taxon>
        <taxon>Nocardioides</taxon>
    </lineage>
</organism>
<dbReference type="Proteomes" id="UP000655410">
    <property type="component" value="Unassembled WGS sequence"/>
</dbReference>
<sequence>MTSILALAALLVLLALLVRYARNDHFTTGSLPHDRFRDSDTWLLQTPRRLF</sequence>
<dbReference type="RefSeq" id="WP_188782946.1">
    <property type="nucleotide sequence ID" value="NZ_BMNI01000002.1"/>
</dbReference>
<comment type="caution">
    <text evidence="1">The sequence shown here is derived from an EMBL/GenBank/DDBJ whole genome shotgun (WGS) entry which is preliminary data.</text>
</comment>
<evidence type="ECO:0000313" key="2">
    <source>
        <dbReference type="Proteomes" id="UP000655410"/>
    </source>
</evidence>
<protein>
    <submittedName>
        <fullName evidence="1">Uncharacterized protein</fullName>
    </submittedName>
</protein>
<evidence type="ECO:0000313" key="1">
    <source>
        <dbReference type="EMBL" id="GGO86923.1"/>
    </source>
</evidence>
<keyword evidence="2" id="KW-1185">Reference proteome</keyword>
<dbReference type="EMBL" id="BMNI01000002">
    <property type="protein sequence ID" value="GGO86923.1"/>
    <property type="molecule type" value="Genomic_DNA"/>
</dbReference>
<gene>
    <name evidence="1" type="ORF">GCM10011584_10300</name>
</gene>
<name>A0ABQ2N7N4_9ACTN</name>
<accession>A0ABQ2N7N4</accession>
<proteinExistence type="predicted"/>
<reference evidence="2" key="1">
    <citation type="journal article" date="2019" name="Int. J. Syst. Evol. Microbiol.">
        <title>The Global Catalogue of Microorganisms (GCM) 10K type strain sequencing project: providing services to taxonomists for standard genome sequencing and annotation.</title>
        <authorList>
            <consortium name="The Broad Institute Genomics Platform"/>
            <consortium name="The Broad Institute Genome Sequencing Center for Infectious Disease"/>
            <person name="Wu L."/>
            <person name="Ma J."/>
        </authorList>
    </citation>
    <scope>NUCLEOTIDE SEQUENCE [LARGE SCALE GENOMIC DNA]</scope>
    <source>
        <strain evidence="2">CGMCC 4.7371</strain>
    </source>
</reference>